<organism evidence="2 3">
    <name type="scientific">Bifidobacterium mongoliense DSM 21395</name>
    <dbReference type="NCBI Taxonomy" id="1437603"/>
    <lineage>
        <taxon>Bacteria</taxon>
        <taxon>Bacillati</taxon>
        <taxon>Actinomycetota</taxon>
        <taxon>Actinomycetes</taxon>
        <taxon>Bifidobacteriales</taxon>
        <taxon>Bifidobacteriaceae</taxon>
        <taxon>Bifidobacterium</taxon>
    </lineage>
</organism>
<name>A0A087CAF4_9BIFI</name>
<protein>
    <submittedName>
        <fullName evidence="2">Uncharacterized protein</fullName>
    </submittedName>
</protein>
<comment type="caution">
    <text evidence="2">The sequence shown here is derived from an EMBL/GenBank/DDBJ whole genome shotgun (WGS) entry which is preliminary data.</text>
</comment>
<feature type="region of interest" description="Disordered" evidence="1">
    <location>
        <begin position="664"/>
        <end position="715"/>
    </location>
</feature>
<feature type="compositionally biased region" description="Polar residues" evidence="1">
    <location>
        <begin position="664"/>
        <end position="674"/>
    </location>
</feature>
<evidence type="ECO:0000313" key="3">
    <source>
        <dbReference type="Proteomes" id="UP000029082"/>
    </source>
</evidence>
<dbReference type="Proteomes" id="UP000029082">
    <property type="component" value="Unassembled WGS sequence"/>
</dbReference>
<dbReference type="STRING" id="1437603.GCA_000771525_00459"/>
<sequence length="1392" mass="146884">MSWRHYLTDARTGELITPIDIPSFSWEMTVGDFGFTTTKKNLGDADASNLTLPWSALNADTPAERAHLLSMGRRALCSAWVYDGVADSRGMPIMWGALGEREDTWLDTTFPIYSPMSLLDSRYAIRDGKFVDTKSTDTVSWTGLSLRGLASNLINLATNQKNGGTLPFDCTYVNEPGNHQRTDYQAWNVQNLNVKTLLTNIANVQGGPDMTFRPYWSDDGHVRCRFLAGSDADVYLDMDHAPIVLNSFPGGGSLEDLTISYALPYQRVYGTGAGTDASVLTTLAEDLTSITGSMDPPILREMTYSDSDAANLGVLKPKVRAVLNANKVTSMQFTGNIDVNDTDSNGTLLHPLGSFWPGEVFHLDVSGFPTLPDGRYETRLMEMSGDQSSKVKLKFDVMDALFLGGFQLAFHPDITRKDNVTVALDTANAAVKIASRQMTGNAGTVEIPNSDGTSTIMGAGAGDTGVATWVGDTTAPGKPLGITAESHNGAVWVSWDGTLDGGIPADFDHVRFTAVDGSKTVAMGQLKAAGKVTAAELTAGDTVTITAIAYDDAHAADGSSAPNASVASDPVTVVVQSAVDASEVRKAQADAQSALDKAGQATSVAQSSQKNGVTSYVPQYAQTADPTTAPPTGWSETAPAWVAGRYIWVRTIVTYGSGDHTTTDPVVMTGNTGATGAKGDPGARGADGTPGKNGVGVTSTTVTYQPGTSGTTAPAGSWSVSVPAVTPGDWLWTRTVWQYTDGTSETAYSTSHIGRDGNSGTDGVPGKDGVGIRSSVISYASSPSGTSAPSDGWQATPPNASAGMYVWTRTVFTYTDGMNETAYSVGKIGDTGATGAAGSDGVSVSAITPYWALGTSAPATPTVATPPSPWVPSEPEYARDQNLYTTRKVTYSNGQVSYTPVVLDSSYQYSAAAETAAQLAKTTADGKNKIFSAASEPAHTGLVPGDLWFQLDNSKHVTGIQVWNGSAFVDYLVVANEILVAGSVGTTQIANGAITTDLLTSNAVTAIKIAAQTITGDKLDVGSVAAAIVTSGLFQTASSGARVKMDSSGITGYDSKGSTTFRIDATTGDVSMIGKFYSGDKSVSRVIIDSDYDDIGIPNDANINVDGYIAFESHSSEKSPFIGGIHGTTAGNYTGSIMTSGMKDSKNPQVANVQLQSLGDGAGAQGALVSAMDADNLDKNVARVDVRSGKDGQSATLMASGGTGNGKYATVEARVNSKGNPYVAIVATDIFQIDPVTKEAVEIHSNKHDLTSKKRCVFNWENDWTGVSTSGDGYLQGTFNFSMSSGWYLVEAYIRTNGAGKEYHLDMNAFRPDGTIMDTWLMNFPMPSKGIGNMVCSQMVYVEDSDDGINISGKLYSRDYDSKPELFTGLDARWSLFSPKRTLSQYFRIFAM</sequence>
<keyword evidence="3" id="KW-1185">Reference proteome</keyword>
<proteinExistence type="predicted"/>
<feature type="compositionally biased region" description="Polar residues" evidence="1">
    <location>
        <begin position="696"/>
        <end position="715"/>
    </location>
</feature>
<dbReference type="RefSeq" id="WP_156098604.1">
    <property type="nucleotide sequence ID" value="NZ_JGZE01000001.1"/>
</dbReference>
<evidence type="ECO:0000256" key="1">
    <source>
        <dbReference type="SAM" id="MobiDB-lite"/>
    </source>
</evidence>
<evidence type="ECO:0000313" key="2">
    <source>
        <dbReference type="EMBL" id="KFI80254.1"/>
    </source>
</evidence>
<reference evidence="2 3" key="1">
    <citation type="submission" date="2014-03" db="EMBL/GenBank/DDBJ databases">
        <title>Genomics of Bifidobacteria.</title>
        <authorList>
            <person name="Ventura M."/>
            <person name="Milani C."/>
            <person name="Lugli G.A."/>
        </authorList>
    </citation>
    <scope>NUCLEOTIDE SEQUENCE [LARGE SCALE GENOMIC DNA]</scope>
    <source>
        <strain evidence="2 3">DSM 21395</strain>
    </source>
</reference>
<gene>
    <name evidence="2" type="ORF">BMON_0125</name>
</gene>
<dbReference type="EMBL" id="JGZE01000001">
    <property type="protein sequence ID" value="KFI80254.1"/>
    <property type="molecule type" value="Genomic_DNA"/>
</dbReference>
<dbReference type="OrthoDB" id="3194419at2"/>
<dbReference type="eggNOG" id="ENOG5033HB6">
    <property type="taxonomic scope" value="Bacteria"/>
</dbReference>
<accession>A0A087CAF4</accession>